<keyword evidence="1" id="KW-1133">Transmembrane helix</keyword>
<gene>
    <name evidence="2" type="ordered locus">Bacsa_1143</name>
</gene>
<dbReference type="KEGG" id="bsa:Bacsa_1143"/>
<reference evidence="2 3" key="1">
    <citation type="journal article" date="2011" name="Stand. Genomic Sci.">
        <title>Complete genome sequence of Bacteroides salanitronis type strain (BL78).</title>
        <authorList>
            <person name="Gronow S."/>
            <person name="Held B."/>
            <person name="Lucas S."/>
            <person name="Lapidus A."/>
            <person name="Del Rio T.G."/>
            <person name="Nolan M."/>
            <person name="Tice H."/>
            <person name="Deshpande S."/>
            <person name="Cheng J.F."/>
            <person name="Pitluck S."/>
            <person name="Liolios K."/>
            <person name="Pagani I."/>
            <person name="Ivanova N."/>
            <person name="Mavromatis K."/>
            <person name="Pati A."/>
            <person name="Tapia R."/>
            <person name="Han C."/>
            <person name="Goodwin L."/>
            <person name="Chen A."/>
            <person name="Palaniappan K."/>
            <person name="Land M."/>
            <person name="Hauser L."/>
            <person name="Chang Y.J."/>
            <person name="Jeffries C.D."/>
            <person name="Brambilla E.M."/>
            <person name="Rohde M."/>
            <person name="Goker M."/>
            <person name="Detter J.C."/>
            <person name="Woyke T."/>
            <person name="Bristow J."/>
            <person name="Markowitz V."/>
            <person name="Hugenholtz P."/>
            <person name="Kyrpides N.C."/>
            <person name="Klenk H.P."/>
            <person name="Eisen J.A."/>
        </authorList>
    </citation>
    <scope>NUCLEOTIDE SEQUENCE [LARGE SCALE GENOMIC DNA]</scope>
    <source>
        <strain evidence="2 3">DSM 18170</strain>
    </source>
</reference>
<dbReference type="Proteomes" id="UP000007486">
    <property type="component" value="Chromosome"/>
</dbReference>
<evidence type="ECO:0000313" key="2">
    <source>
        <dbReference type="EMBL" id="ADY35730.1"/>
    </source>
</evidence>
<dbReference type="AlphaFoldDB" id="F0R5M3"/>
<evidence type="ECO:0000256" key="1">
    <source>
        <dbReference type="SAM" id="Phobius"/>
    </source>
</evidence>
<protein>
    <submittedName>
        <fullName evidence="2">Uncharacterized protein</fullName>
    </submittedName>
</protein>
<name>F0R5M3_PHOSB</name>
<keyword evidence="1" id="KW-0472">Membrane</keyword>
<dbReference type="STRING" id="667015.Bacsa_1143"/>
<keyword evidence="3" id="KW-1185">Reference proteome</keyword>
<sequence>MKGCFAELTAIYRFNKTIATTTIWFIVTVAIVVYKGFNTCSLPNAYRYTLLEKYLVSIYFSMDD</sequence>
<evidence type="ECO:0000313" key="3">
    <source>
        <dbReference type="Proteomes" id="UP000007486"/>
    </source>
</evidence>
<proteinExistence type="predicted"/>
<dbReference type="HOGENOM" id="CLU_2858482_0_0_10"/>
<organism evidence="2 3">
    <name type="scientific">Phocaeicola salanitronis (strain DSM 18170 / JCM 13657 / CCUG 60908 / BL78)</name>
    <name type="common">Bacteroides salanitronis</name>
    <dbReference type="NCBI Taxonomy" id="667015"/>
    <lineage>
        <taxon>Bacteria</taxon>
        <taxon>Pseudomonadati</taxon>
        <taxon>Bacteroidota</taxon>
        <taxon>Bacteroidia</taxon>
        <taxon>Bacteroidales</taxon>
        <taxon>Bacteroidaceae</taxon>
        <taxon>Phocaeicola</taxon>
    </lineage>
</organism>
<feature type="transmembrane region" description="Helical" evidence="1">
    <location>
        <begin position="18"/>
        <end position="37"/>
    </location>
</feature>
<accession>F0R5M3</accession>
<keyword evidence="1" id="KW-0812">Transmembrane</keyword>
<dbReference type="EMBL" id="CP002530">
    <property type="protein sequence ID" value="ADY35730.1"/>
    <property type="molecule type" value="Genomic_DNA"/>
</dbReference>